<keyword evidence="2" id="KW-0812">Transmembrane</keyword>
<reference evidence="4 5" key="1">
    <citation type="submission" date="2024-01" db="EMBL/GenBank/DDBJ databases">
        <title>the genome sequence of strain Microbacterium schleiferi NBRC 15075.</title>
        <authorList>
            <person name="Ding Y."/>
            <person name="Zhang G."/>
        </authorList>
    </citation>
    <scope>NUCLEOTIDE SEQUENCE [LARGE SCALE GENOMIC DNA]</scope>
    <source>
        <strain evidence="4 5">NBRC 15075</strain>
    </source>
</reference>
<feature type="transmembrane region" description="Helical" evidence="2">
    <location>
        <begin position="90"/>
        <end position="110"/>
    </location>
</feature>
<dbReference type="Pfam" id="PF01882">
    <property type="entry name" value="DUF58"/>
    <property type="match status" value="1"/>
</dbReference>
<dbReference type="PANTHER" id="PTHR34351">
    <property type="entry name" value="SLR1927 PROTEIN-RELATED"/>
    <property type="match status" value="1"/>
</dbReference>
<dbReference type="PANTHER" id="PTHR34351:SF1">
    <property type="entry name" value="SLR1927 PROTEIN"/>
    <property type="match status" value="1"/>
</dbReference>
<keyword evidence="5" id="KW-1185">Reference proteome</keyword>
<feature type="domain" description="DUF58" evidence="3">
    <location>
        <begin position="248"/>
        <end position="327"/>
    </location>
</feature>
<evidence type="ECO:0000259" key="3">
    <source>
        <dbReference type="Pfam" id="PF01882"/>
    </source>
</evidence>
<keyword evidence="2" id="KW-0472">Membrane</keyword>
<dbReference type="Proteomes" id="UP001351900">
    <property type="component" value="Unassembled WGS sequence"/>
</dbReference>
<evidence type="ECO:0000256" key="1">
    <source>
        <dbReference type="SAM" id="MobiDB-lite"/>
    </source>
</evidence>
<evidence type="ECO:0000313" key="5">
    <source>
        <dbReference type="Proteomes" id="UP001351900"/>
    </source>
</evidence>
<sequence>MSSHTDSRITRTSGSTGRSTTRTRYATGGATTVVVVQGIKFWRRLRQTITRATRAVTETVTAGGWMLVAAAVVGLTAGLILGWIEFVAAGTIALSLLLLASVFLFGARAYEVDLTLAHDRVVAGAEVSGAITVTNIGRRLALPGVVDVPVGEGLVEIAVPLLRPGAVFSEQVAIPTHRRGVIAIGPARTVRGDPLGLLRRETAWQDHHTLYVHPVTTVIPSTATGFVRDLEGNPSSLIVDSDISFHAIREYVPGDSRRQVHWKSTAKTGTLMVRQYEESRRSRMLIALATAETEFANEDEFELAVSAVGSLGVRGIRDGRDVDVVVGQEIPEFARRITRAVHELPTVSARTLLDALCEVAERASVNPLLDVATFAVEAHRDVSVGFLVCGSTVTAHTIQSAAVAFPLNVSVIVIVCDPTAEPGYRQLGDIAVITIGLLDDLRHILARRSAA</sequence>
<proteinExistence type="predicted"/>
<protein>
    <submittedName>
        <fullName evidence="4">DUF58 domain-containing protein</fullName>
    </submittedName>
</protein>
<keyword evidence="2" id="KW-1133">Transmembrane helix</keyword>
<feature type="region of interest" description="Disordered" evidence="1">
    <location>
        <begin position="1"/>
        <end position="23"/>
    </location>
</feature>
<feature type="compositionally biased region" description="Low complexity" evidence="1">
    <location>
        <begin position="10"/>
        <end position="23"/>
    </location>
</feature>
<dbReference type="InterPro" id="IPR002881">
    <property type="entry name" value="DUF58"/>
</dbReference>
<feature type="transmembrane region" description="Helical" evidence="2">
    <location>
        <begin position="63"/>
        <end position="84"/>
    </location>
</feature>
<dbReference type="RefSeq" id="WP_292725669.1">
    <property type="nucleotide sequence ID" value="NZ_BAAAUO010000012.1"/>
</dbReference>
<gene>
    <name evidence="4" type="ORF">V2V91_12585</name>
</gene>
<dbReference type="EMBL" id="JAZHOV010000007">
    <property type="protein sequence ID" value="MEF2255962.1"/>
    <property type="molecule type" value="Genomic_DNA"/>
</dbReference>
<evidence type="ECO:0000256" key="2">
    <source>
        <dbReference type="SAM" id="Phobius"/>
    </source>
</evidence>
<name>A0ABU7V8D9_9MICO</name>
<accession>A0ABU7V8D9</accession>
<feature type="transmembrane region" description="Helical" evidence="2">
    <location>
        <begin position="25"/>
        <end position="42"/>
    </location>
</feature>
<evidence type="ECO:0000313" key="4">
    <source>
        <dbReference type="EMBL" id="MEF2255962.1"/>
    </source>
</evidence>
<organism evidence="4 5">
    <name type="scientific">Microbacterium schleiferi</name>
    <dbReference type="NCBI Taxonomy" id="69362"/>
    <lineage>
        <taxon>Bacteria</taxon>
        <taxon>Bacillati</taxon>
        <taxon>Actinomycetota</taxon>
        <taxon>Actinomycetes</taxon>
        <taxon>Micrococcales</taxon>
        <taxon>Microbacteriaceae</taxon>
        <taxon>Microbacterium</taxon>
    </lineage>
</organism>
<comment type="caution">
    <text evidence="4">The sequence shown here is derived from an EMBL/GenBank/DDBJ whole genome shotgun (WGS) entry which is preliminary data.</text>
</comment>